<evidence type="ECO:0000313" key="1">
    <source>
        <dbReference type="EMBL" id="KKL19445.1"/>
    </source>
</evidence>
<dbReference type="AlphaFoldDB" id="A0A0F9BCK4"/>
<reference evidence="1" key="1">
    <citation type="journal article" date="2015" name="Nature">
        <title>Complex archaea that bridge the gap between prokaryotes and eukaryotes.</title>
        <authorList>
            <person name="Spang A."/>
            <person name="Saw J.H."/>
            <person name="Jorgensen S.L."/>
            <person name="Zaremba-Niedzwiedzka K."/>
            <person name="Martijn J."/>
            <person name="Lind A.E."/>
            <person name="van Eijk R."/>
            <person name="Schleper C."/>
            <person name="Guy L."/>
            <person name="Ettema T.J."/>
        </authorList>
    </citation>
    <scope>NUCLEOTIDE SEQUENCE</scope>
</reference>
<name>A0A0F9BCK4_9ZZZZ</name>
<dbReference type="EMBL" id="LAZR01038484">
    <property type="protein sequence ID" value="KKL19445.1"/>
    <property type="molecule type" value="Genomic_DNA"/>
</dbReference>
<proteinExistence type="predicted"/>
<protein>
    <submittedName>
        <fullName evidence="1">Uncharacterized protein</fullName>
    </submittedName>
</protein>
<comment type="caution">
    <text evidence="1">The sequence shown here is derived from an EMBL/GenBank/DDBJ whole genome shotgun (WGS) entry which is preliminary data.</text>
</comment>
<accession>A0A0F9BCK4</accession>
<gene>
    <name evidence="1" type="ORF">LCGC14_2465400</name>
</gene>
<sequence>MPIKAINGRDFNCSHGCGFYISVPVVKGEKPKKKKVRTEIAFETVEVHEKDAHNGPNLNIPQDMLRLYLAMPMFGRNYVDQQRIRIAAEHRMRRMDELGFEETDELYQDQLTQKTAALTAEQTTLKTAFNRLHGHPLYEYCDIIRGYGPVACLTFMSFIDPFKASTGGKAKAYFGVVPDARRVAGEKANYNLEAKGRSYVILNNIMMQKDPTYYNLYLQKKAMLHDKVREAPNHEGVKVHWPPFSKILEDPVVCPRYPACAKKMEGAAKRQKRKPKKPSCKAHLDNLAKRYVWGIMISHAAQLMREALGLDVSSYKTHRGYLPPTLIKQW</sequence>
<organism evidence="1">
    <name type="scientific">marine sediment metagenome</name>
    <dbReference type="NCBI Taxonomy" id="412755"/>
    <lineage>
        <taxon>unclassified sequences</taxon>
        <taxon>metagenomes</taxon>
        <taxon>ecological metagenomes</taxon>
    </lineage>
</organism>